<name>A0A839ZVQ2_9CAUL</name>
<comment type="caution">
    <text evidence="1">The sequence shown here is derived from an EMBL/GenBank/DDBJ whole genome shotgun (WGS) entry which is preliminary data.</text>
</comment>
<proteinExistence type="predicted"/>
<dbReference type="EMBL" id="JACIDK010000001">
    <property type="protein sequence ID" value="MBB3889473.1"/>
    <property type="molecule type" value="Genomic_DNA"/>
</dbReference>
<keyword evidence="2" id="KW-1185">Reference proteome</keyword>
<evidence type="ECO:0000313" key="2">
    <source>
        <dbReference type="Proteomes" id="UP000530564"/>
    </source>
</evidence>
<dbReference type="Proteomes" id="UP000530564">
    <property type="component" value="Unassembled WGS sequence"/>
</dbReference>
<dbReference type="AlphaFoldDB" id="A0A839ZVQ2"/>
<sequence>MSMLPIDLGPVTERRSAEVYRALSPGGADE</sequence>
<accession>A0A839ZVQ2</accession>
<protein>
    <submittedName>
        <fullName evidence="1">Uncharacterized protein</fullName>
    </submittedName>
</protein>
<evidence type="ECO:0000313" key="1">
    <source>
        <dbReference type="EMBL" id="MBB3889473.1"/>
    </source>
</evidence>
<organism evidence="1 2">
    <name type="scientific">Phenylobacterium haematophilum</name>
    <dbReference type="NCBI Taxonomy" id="98513"/>
    <lineage>
        <taxon>Bacteria</taxon>
        <taxon>Pseudomonadati</taxon>
        <taxon>Pseudomonadota</taxon>
        <taxon>Alphaproteobacteria</taxon>
        <taxon>Caulobacterales</taxon>
        <taxon>Caulobacteraceae</taxon>
        <taxon>Phenylobacterium</taxon>
    </lineage>
</organism>
<reference evidence="1 2" key="1">
    <citation type="submission" date="2020-08" db="EMBL/GenBank/DDBJ databases">
        <title>Genomic Encyclopedia of Type Strains, Phase IV (KMG-IV): sequencing the most valuable type-strain genomes for metagenomic binning, comparative biology and taxonomic classification.</title>
        <authorList>
            <person name="Goeker M."/>
        </authorList>
    </citation>
    <scope>NUCLEOTIDE SEQUENCE [LARGE SCALE GENOMIC DNA]</scope>
    <source>
        <strain evidence="1 2">DSM 21793</strain>
    </source>
</reference>
<gene>
    <name evidence="1" type="ORF">GGQ61_000170</name>
</gene>